<dbReference type="EMBL" id="CP027062">
    <property type="protein sequence ID" value="AVI50551.1"/>
    <property type="molecule type" value="Genomic_DNA"/>
</dbReference>
<reference evidence="2 3" key="1">
    <citation type="submission" date="2018-02" db="EMBL/GenBank/DDBJ databases">
        <title>Genomic analysis of the strain RR4-38 isolated from a seawater recirculating aquaculture system.</title>
        <authorList>
            <person name="Kim Y.-S."/>
            <person name="Jang Y.H."/>
            <person name="Kim K.-H."/>
        </authorList>
    </citation>
    <scope>NUCLEOTIDE SEQUENCE [LARGE SCALE GENOMIC DNA]</scope>
    <source>
        <strain evidence="2 3">RR4-38</strain>
    </source>
</reference>
<accession>A0A2S0HV42</accession>
<dbReference type="KEGG" id="aue:C5O00_04960"/>
<dbReference type="InterPro" id="IPR036365">
    <property type="entry name" value="PGBD-like_sf"/>
</dbReference>
<dbReference type="AlphaFoldDB" id="A0A2S0HV42"/>
<keyword evidence="3" id="KW-1185">Reference proteome</keyword>
<evidence type="ECO:0000259" key="1">
    <source>
        <dbReference type="Pfam" id="PF01471"/>
    </source>
</evidence>
<dbReference type="Proteomes" id="UP000238442">
    <property type="component" value="Chromosome"/>
</dbReference>
<protein>
    <submittedName>
        <fullName evidence="2">Peptidoglycan-binding protein</fullName>
    </submittedName>
</protein>
<sequence>MKQIIIFLLIIIVGLIGWGQYKKYKRFSLSEYEYKVPDGLMSKETDKGIMLDYFEAVEAVNGYVITQWSSHGIDVRNPDKDNERTKAAVSEYRKRLANVKYYEELLKSPKVENKDEAISEEEQKNQLIRKQFYLDPERNSLRLGDRNALVFEIQKILIGKGYALENDGLFRTETFNALKSFEEKNGFFPDGKLDVLTLEALLE</sequence>
<dbReference type="InterPro" id="IPR002477">
    <property type="entry name" value="Peptidoglycan-bd-like"/>
</dbReference>
<dbReference type="SUPFAM" id="SSF47090">
    <property type="entry name" value="PGBD-like"/>
    <property type="match status" value="1"/>
</dbReference>
<dbReference type="Pfam" id="PF01471">
    <property type="entry name" value="PG_binding_1"/>
    <property type="match status" value="1"/>
</dbReference>
<evidence type="ECO:0000313" key="3">
    <source>
        <dbReference type="Proteomes" id="UP000238442"/>
    </source>
</evidence>
<name>A0A2S0HV42_9FLAO</name>
<dbReference type="RefSeq" id="WP_105215479.1">
    <property type="nucleotide sequence ID" value="NZ_CP027062.1"/>
</dbReference>
<feature type="domain" description="Peptidoglycan binding-like" evidence="1">
    <location>
        <begin position="148"/>
        <end position="201"/>
    </location>
</feature>
<evidence type="ECO:0000313" key="2">
    <source>
        <dbReference type="EMBL" id="AVI50551.1"/>
    </source>
</evidence>
<proteinExistence type="predicted"/>
<dbReference type="Gene3D" id="1.10.101.10">
    <property type="entry name" value="PGBD-like superfamily/PGBD"/>
    <property type="match status" value="1"/>
</dbReference>
<dbReference type="InterPro" id="IPR036366">
    <property type="entry name" value="PGBDSf"/>
</dbReference>
<gene>
    <name evidence="2" type="ORF">C5O00_04960</name>
</gene>
<dbReference type="OrthoDB" id="1143655at2"/>
<organism evidence="2 3">
    <name type="scientific">Pukyongia salina</name>
    <dbReference type="NCBI Taxonomy" id="2094025"/>
    <lineage>
        <taxon>Bacteria</taxon>
        <taxon>Pseudomonadati</taxon>
        <taxon>Bacteroidota</taxon>
        <taxon>Flavobacteriia</taxon>
        <taxon>Flavobacteriales</taxon>
        <taxon>Flavobacteriaceae</taxon>
        <taxon>Pukyongia</taxon>
    </lineage>
</organism>